<gene>
    <name evidence="1" type="ORF">MUO14_05360</name>
</gene>
<protein>
    <submittedName>
        <fullName evidence="1">Uncharacterized protein</fullName>
    </submittedName>
</protein>
<dbReference type="EMBL" id="CP095074">
    <property type="protein sequence ID" value="UOQ94385.1"/>
    <property type="molecule type" value="Genomic_DNA"/>
</dbReference>
<name>A0ABY4H398_9BACI</name>
<evidence type="ECO:0000313" key="1">
    <source>
        <dbReference type="EMBL" id="UOQ94385.1"/>
    </source>
</evidence>
<proteinExistence type="predicted"/>
<evidence type="ECO:0000313" key="2">
    <source>
        <dbReference type="Proteomes" id="UP000831880"/>
    </source>
</evidence>
<keyword evidence="2" id="KW-1185">Reference proteome</keyword>
<dbReference type="Proteomes" id="UP000831880">
    <property type="component" value="Chromosome"/>
</dbReference>
<accession>A0ABY4H398</accession>
<sequence>MKNTYMCSDCAHLYQKMRQQEETIAQLVEIIGATNRRVYDLDQRQLGITHELIRERQPRFVTSSTS</sequence>
<dbReference type="RefSeq" id="WP_244754047.1">
    <property type="nucleotide sequence ID" value="NZ_CP095074.1"/>
</dbReference>
<reference evidence="1 2" key="1">
    <citation type="submission" date="2022-04" db="EMBL/GenBank/DDBJ databases">
        <title>Halobacillus sp. isolated from saltern.</title>
        <authorList>
            <person name="Won M."/>
            <person name="Lee C.-M."/>
            <person name="Woen H.-Y."/>
            <person name="Kwon S.-W."/>
        </authorList>
    </citation>
    <scope>NUCLEOTIDE SEQUENCE [LARGE SCALE GENOMIC DNA]</scope>
    <source>
        <strain evidence="1 2">SSTM10-2</strain>
    </source>
</reference>
<organism evidence="1 2">
    <name type="scientific">Halobacillus shinanisalinarum</name>
    <dbReference type="NCBI Taxonomy" id="2932258"/>
    <lineage>
        <taxon>Bacteria</taxon>
        <taxon>Bacillati</taxon>
        <taxon>Bacillota</taxon>
        <taxon>Bacilli</taxon>
        <taxon>Bacillales</taxon>
        <taxon>Bacillaceae</taxon>
        <taxon>Halobacillus</taxon>
    </lineage>
</organism>